<dbReference type="GO" id="GO:0008622">
    <property type="term" value="C:epsilon DNA polymerase complex"/>
    <property type="evidence" value="ECO:0007669"/>
    <property type="project" value="InterPro"/>
</dbReference>
<dbReference type="GO" id="GO:0003677">
    <property type="term" value="F:DNA binding"/>
    <property type="evidence" value="ECO:0007669"/>
    <property type="project" value="UniProtKB-KW"/>
</dbReference>
<comment type="similarity">
    <text evidence="2">Belongs to the DNA polymerase epsilon subunit B family.</text>
</comment>
<dbReference type="EMBL" id="LT635758">
    <property type="protein sequence ID" value="SGZ52692.1"/>
    <property type="molecule type" value="Genomic_DNA"/>
</dbReference>
<evidence type="ECO:0000256" key="1">
    <source>
        <dbReference type="ARBA" id="ARBA00004123"/>
    </source>
</evidence>
<dbReference type="InterPro" id="IPR007185">
    <property type="entry name" value="DNA_pol_a/d/e_bsu"/>
</dbReference>
<evidence type="ECO:0000256" key="6">
    <source>
        <dbReference type="ARBA" id="ARBA00023242"/>
    </source>
</evidence>
<keyword evidence="10" id="KW-1185">Reference proteome</keyword>
<gene>
    <name evidence="9" type="ORF">SAMEA4029010_CIC11G00000001688</name>
</gene>
<dbReference type="STRING" id="45354.A0A1L0D849"/>
<evidence type="ECO:0000313" key="10">
    <source>
        <dbReference type="Proteomes" id="UP000182334"/>
    </source>
</evidence>
<sequence>MSAPASLPVKITPSNIRPIAYRVLSKKHGLNIQTDALMVLTDAIASKFGAEWKGTKSQQFLEEIAKLWKQQDRGIFIDGPALSQVVKELSKDKDIARAGDSFIEPVKASKFDTISDANAPIVNEVTDLEWRDYVKFVTPDVQPKFVFDRVRKQFSPQPMAKTKLSNTLRLSIEYYNQRYYLGMDRLSRDENFQKLTFSSIAGLSTTQSGTTSEITLIKNVLGRDGQKFTLFGLLSKNANGNYILEDSSDYIELNIKQARKTPGSFYSTGMLLILEGIYSASGGSMSNDANVISGCFHVSYLQHPQAERRDASLDAYGHLDFLGVHSDSSALARSSSVVKIDRPLRKRLTALEKSLVNHKFIVLGCNIFFDDFKVMAGLRKFFARMEETLEDQQDQGELGHTAIVMSGSFVSIPLTLTNGSLSLILSSENYKSYFDNFAEMLSGFPLVVNKCKFVLIPGPNDPWQSTFSLGRSSLDALPQNSIPRVFTTRLERLLPKGNLIHGWNPMRVNYISQELVLFRDDIMNKFKRNDIVFQSDLDLENEAVKLENSGKDTQVENIISDELHLPSKIKMARQLVKTLLDQGDLQPMLKDLRVINTNYQHLIRIEPLPTTIMLFDSSFECFEVTYNGCKVANIGSLISNKNSKKLNYAEYSPASKKYHFRELFF</sequence>
<evidence type="ECO:0000256" key="3">
    <source>
        <dbReference type="ARBA" id="ARBA00016011"/>
    </source>
</evidence>
<dbReference type="Proteomes" id="UP000182334">
    <property type="component" value="Chromosome III"/>
</dbReference>
<keyword evidence="5" id="KW-0238">DNA-binding</keyword>
<dbReference type="GO" id="GO:0006261">
    <property type="term" value="P:DNA-templated DNA replication"/>
    <property type="evidence" value="ECO:0007669"/>
    <property type="project" value="InterPro"/>
</dbReference>
<evidence type="ECO:0000256" key="5">
    <source>
        <dbReference type="ARBA" id="ARBA00023125"/>
    </source>
</evidence>
<organism evidence="9 10">
    <name type="scientific">Sungouiella intermedia</name>
    <dbReference type="NCBI Taxonomy" id="45354"/>
    <lineage>
        <taxon>Eukaryota</taxon>
        <taxon>Fungi</taxon>
        <taxon>Dikarya</taxon>
        <taxon>Ascomycota</taxon>
        <taxon>Saccharomycotina</taxon>
        <taxon>Pichiomycetes</taxon>
        <taxon>Metschnikowiaceae</taxon>
        <taxon>Sungouiella</taxon>
    </lineage>
</organism>
<feature type="domain" description="DNA polymerase alpha/delta/epsilon subunit B" evidence="8">
    <location>
        <begin position="361"/>
        <end position="616"/>
    </location>
</feature>
<protein>
    <recommendedName>
        <fullName evidence="3">DNA polymerase epsilon subunit B</fullName>
    </recommendedName>
    <alternativeName>
        <fullName evidence="7">DNA polymerase II subunit 2</fullName>
    </alternativeName>
</protein>
<dbReference type="PANTHER" id="PTHR12708:SF0">
    <property type="entry name" value="DNA POLYMERASE EPSILON SUBUNIT 2"/>
    <property type="match status" value="1"/>
</dbReference>
<dbReference type="Pfam" id="PF04042">
    <property type="entry name" value="DNA_pol_E_B"/>
    <property type="match status" value="1"/>
</dbReference>
<accession>A0A1L0D849</accession>
<dbReference type="AlphaFoldDB" id="A0A1L0D849"/>
<reference evidence="9 10" key="1">
    <citation type="submission" date="2016-10" db="EMBL/GenBank/DDBJ databases">
        <authorList>
            <person name="de Groot N.N."/>
        </authorList>
    </citation>
    <scope>NUCLEOTIDE SEQUENCE [LARGE SCALE GENOMIC DNA]</scope>
    <source>
        <strain evidence="9 10">CBS 141442</strain>
    </source>
</reference>
<keyword evidence="6" id="KW-0539">Nucleus</keyword>
<evidence type="ECO:0000256" key="7">
    <source>
        <dbReference type="ARBA" id="ARBA00032930"/>
    </source>
</evidence>
<dbReference type="PANTHER" id="PTHR12708">
    <property type="entry name" value="DNA POLYMERASE EPSILON SUBUNIT B"/>
    <property type="match status" value="1"/>
</dbReference>
<evidence type="ECO:0000256" key="2">
    <source>
        <dbReference type="ARBA" id="ARBA00009560"/>
    </source>
</evidence>
<evidence type="ECO:0000256" key="4">
    <source>
        <dbReference type="ARBA" id="ARBA00022705"/>
    </source>
</evidence>
<comment type="subcellular location">
    <subcellularLocation>
        <location evidence="1">Nucleus</location>
    </subcellularLocation>
</comment>
<name>A0A1L0D849_9ASCO</name>
<dbReference type="OrthoDB" id="10254730at2759"/>
<dbReference type="InterPro" id="IPR016266">
    <property type="entry name" value="POLE2"/>
</dbReference>
<keyword evidence="4" id="KW-0235">DNA replication</keyword>
<evidence type="ECO:0000259" key="8">
    <source>
        <dbReference type="Pfam" id="PF04042"/>
    </source>
</evidence>
<evidence type="ECO:0000313" key="9">
    <source>
        <dbReference type="EMBL" id="SGZ52692.1"/>
    </source>
</evidence>
<dbReference type="GO" id="GO:0042276">
    <property type="term" value="P:error-prone translesion synthesis"/>
    <property type="evidence" value="ECO:0007669"/>
    <property type="project" value="TreeGrafter"/>
</dbReference>
<proteinExistence type="inferred from homology"/>